<comment type="caution">
    <text evidence="1">The sequence shown here is derived from an EMBL/GenBank/DDBJ whole genome shotgun (WGS) entry which is preliminary data.</text>
</comment>
<keyword evidence="2" id="KW-1185">Reference proteome</keyword>
<dbReference type="Proteomes" id="UP001227268">
    <property type="component" value="Unassembled WGS sequence"/>
</dbReference>
<protein>
    <submittedName>
        <fullName evidence="1">Uncharacterized protein</fullName>
    </submittedName>
</protein>
<gene>
    <name evidence="1" type="ORF">QFC21_002064</name>
</gene>
<reference evidence="1" key="1">
    <citation type="submission" date="2023-04" db="EMBL/GenBank/DDBJ databases">
        <title>Draft Genome sequencing of Naganishia species isolated from polar environments using Oxford Nanopore Technology.</title>
        <authorList>
            <person name="Leo P."/>
            <person name="Venkateswaran K."/>
        </authorList>
    </citation>
    <scope>NUCLEOTIDE SEQUENCE</scope>
    <source>
        <strain evidence="1">MNA-CCFEE 5423</strain>
    </source>
</reference>
<sequence length="389" mass="42824">MFWTDFTPSPSDPPSPTLTAVDLPDTYTGIAGSRTPTTTESYGMISKVHPADLETGISHMDTNAVRNDTIKEGKQHLERLEPSMHAALQEVKVSIVEVHEGNVYISSNVDDPDNPRNWPKWKRTGAVYMNEEFGLSEEVGTLGLSLYILGFAFGPMVAAPLSETYGRRIIYLITWFFFTLAQIPVALAPNYACVLVFRFLGGLCGSVPLANTGGVINDLFGVEESGYATAMFAFASVAGPPLGNVISGFLAEAAGWRWLFWFYLIVLAVHYVIIIFGIPETRQGIILYRKAQKLRQQGDALKNVFADHEREKSKPKDLFKVSLTRPYVFLFKEPITYLAAAINSFALGMIFLSNTSFPLIFGPGNEGHHWRSSGAINATLGSYVVGAMM</sequence>
<evidence type="ECO:0000313" key="1">
    <source>
        <dbReference type="EMBL" id="KAJ9104566.1"/>
    </source>
</evidence>
<evidence type="ECO:0000313" key="2">
    <source>
        <dbReference type="Proteomes" id="UP001227268"/>
    </source>
</evidence>
<name>A0ACC2W0I8_9TREE</name>
<proteinExistence type="predicted"/>
<dbReference type="EMBL" id="JASBWT010000005">
    <property type="protein sequence ID" value="KAJ9104566.1"/>
    <property type="molecule type" value="Genomic_DNA"/>
</dbReference>
<organism evidence="1 2">
    <name type="scientific">Naganishia friedmannii</name>
    <dbReference type="NCBI Taxonomy" id="89922"/>
    <lineage>
        <taxon>Eukaryota</taxon>
        <taxon>Fungi</taxon>
        <taxon>Dikarya</taxon>
        <taxon>Basidiomycota</taxon>
        <taxon>Agaricomycotina</taxon>
        <taxon>Tremellomycetes</taxon>
        <taxon>Filobasidiales</taxon>
        <taxon>Filobasidiaceae</taxon>
        <taxon>Naganishia</taxon>
    </lineage>
</organism>
<accession>A0ACC2W0I8</accession>